<protein>
    <recommendedName>
        <fullName evidence="1">DUF4246 domain-containing protein</fullName>
    </recommendedName>
</protein>
<accession>A0A022VXT0</accession>
<feature type="domain" description="DUF4246" evidence="1">
    <location>
        <begin position="30"/>
        <end position="112"/>
    </location>
</feature>
<dbReference type="AlphaFoldDB" id="A0A022VXT0"/>
<dbReference type="HOGENOM" id="CLU_2135311_0_0_1"/>
<reference evidence="2" key="1">
    <citation type="submission" date="2014-02" db="EMBL/GenBank/DDBJ databases">
        <title>The Genome Sequence of Trichophyton rubrum (morphotype fischeri) CBS 288.86.</title>
        <authorList>
            <consortium name="The Broad Institute Genomics Platform"/>
            <person name="Cuomo C.A."/>
            <person name="White T.C."/>
            <person name="Graser Y."/>
            <person name="Martinez-Rossi N."/>
            <person name="Heitman J."/>
            <person name="Young S.K."/>
            <person name="Zeng Q."/>
            <person name="Gargeya S."/>
            <person name="Abouelleil A."/>
            <person name="Alvarado L."/>
            <person name="Chapman S.B."/>
            <person name="Gainer-Dewar J."/>
            <person name="Goldberg J."/>
            <person name="Griggs A."/>
            <person name="Gujja S."/>
            <person name="Hansen M."/>
            <person name="Howarth C."/>
            <person name="Imamovic A."/>
            <person name="Larimer J."/>
            <person name="Martinez D."/>
            <person name="Murphy C."/>
            <person name="Pearson M.D."/>
            <person name="Persinoti G."/>
            <person name="Poon T."/>
            <person name="Priest M."/>
            <person name="Roberts A.D."/>
            <person name="Saif S."/>
            <person name="Shea T.D."/>
            <person name="Sykes S.N."/>
            <person name="Wortman J."/>
            <person name="Nusbaum C."/>
            <person name="Birren B."/>
        </authorList>
    </citation>
    <scope>NUCLEOTIDE SEQUENCE [LARGE SCALE GENOMIC DNA]</scope>
    <source>
        <strain evidence="2">CBS 288.86</strain>
    </source>
</reference>
<dbReference type="EMBL" id="KK207876">
    <property type="protein sequence ID" value="EZF50851.1"/>
    <property type="molecule type" value="Genomic_DNA"/>
</dbReference>
<organism evidence="2">
    <name type="scientific">Trichophyton rubrum CBS 288.86</name>
    <dbReference type="NCBI Taxonomy" id="1215330"/>
    <lineage>
        <taxon>Eukaryota</taxon>
        <taxon>Fungi</taxon>
        <taxon>Dikarya</taxon>
        <taxon>Ascomycota</taxon>
        <taxon>Pezizomycotina</taxon>
        <taxon>Eurotiomycetes</taxon>
        <taxon>Eurotiomycetidae</taxon>
        <taxon>Onygenales</taxon>
        <taxon>Arthrodermataceae</taxon>
        <taxon>Trichophyton</taxon>
    </lineage>
</organism>
<sequence length="113" mass="12700">MALRPYSYFVKELRASSRVLYSTMSPAIKLPGYGIPLNGFRAWRASPGDGFITNTEYDGSKDFRGRSFPNALDQSDIDYGSISMSMITLREHAMIHAMNDITDKPGWEDKVKA</sequence>
<evidence type="ECO:0000313" key="2">
    <source>
        <dbReference type="EMBL" id="EZF50851.1"/>
    </source>
</evidence>
<proteinExistence type="predicted"/>
<dbReference type="Proteomes" id="UP000023758">
    <property type="component" value="Unassembled WGS sequence"/>
</dbReference>
<dbReference type="InterPro" id="IPR049207">
    <property type="entry name" value="DUF4246_N"/>
</dbReference>
<gene>
    <name evidence="2" type="ORF">H103_05673</name>
</gene>
<dbReference type="Pfam" id="PF21666">
    <property type="entry name" value="DUF4246_N"/>
    <property type="match status" value="1"/>
</dbReference>
<evidence type="ECO:0000259" key="1">
    <source>
        <dbReference type="Pfam" id="PF21666"/>
    </source>
</evidence>
<name>A0A022VXT0_TRIRU</name>